<feature type="region of interest" description="Disordered" evidence="1">
    <location>
        <begin position="41"/>
        <end position="76"/>
    </location>
</feature>
<proteinExistence type="predicted"/>
<dbReference type="SUPFAM" id="SSF51905">
    <property type="entry name" value="FAD/NAD(P)-binding domain"/>
    <property type="match status" value="1"/>
</dbReference>
<dbReference type="EMBL" id="BAAABZ010000049">
    <property type="protein sequence ID" value="GAA0541663.1"/>
    <property type="molecule type" value="Genomic_DNA"/>
</dbReference>
<reference evidence="3 4" key="1">
    <citation type="journal article" date="2019" name="Int. J. Syst. Evol. Microbiol.">
        <title>The Global Catalogue of Microorganisms (GCM) 10K type strain sequencing project: providing services to taxonomists for standard genome sequencing and annotation.</title>
        <authorList>
            <consortium name="The Broad Institute Genomics Platform"/>
            <consortium name="The Broad Institute Genome Sequencing Center for Infectious Disease"/>
            <person name="Wu L."/>
            <person name="Ma J."/>
        </authorList>
    </citation>
    <scope>NUCLEOTIDE SEQUENCE [LARGE SCALE GENOMIC DNA]</scope>
    <source>
        <strain evidence="3 4">JCM 5052</strain>
    </source>
</reference>
<evidence type="ECO:0000256" key="1">
    <source>
        <dbReference type="SAM" id="MobiDB-lite"/>
    </source>
</evidence>
<dbReference type="InterPro" id="IPR036188">
    <property type="entry name" value="FAD/NAD-bd_sf"/>
</dbReference>
<dbReference type="InterPro" id="IPR006076">
    <property type="entry name" value="FAD-dep_OxRdtase"/>
</dbReference>
<organism evidence="3 4">
    <name type="scientific">Streptomyces mordarskii</name>
    <dbReference type="NCBI Taxonomy" id="1226758"/>
    <lineage>
        <taxon>Bacteria</taxon>
        <taxon>Bacillati</taxon>
        <taxon>Actinomycetota</taxon>
        <taxon>Actinomycetes</taxon>
        <taxon>Kitasatosporales</taxon>
        <taxon>Streptomycetaceae</taxon>
        <taxon>Streptomyces</taxon>
    </lineage>
</organism>
<evidence type="ECO:0000313" key="3">
    <source>
        <dbReference type="EMBL" id="GAA0541663.1"/>
    </source>
</evidence>
<evidence type="ECO:0000313" key="4">
    <source>
        <dbReference type="Proteomes" id="UP001501576"/>
    </source>
</evidence>
<dbReference type="Proteomes" id="UP001501576">
    <property type="component" value="Unassembled WGS sequence"/>
</dbReference>
<gene>
    <name evidence="3" type="ORF">GCM10010390_49500</name>
</gene>
<dbReference type="Gene3D" id="3.50.50.60">
    <property type="entry name" value="FAD/NAD(P)-binding domain"/>
    <property type="match status" value="1"/>
</dbReference>
<feature type="domain" description="FAD dependent oxidoreductase" evidence="2">
    <location>
        <begin position="3"/>
        <end position="89"/>
    </location>
</feature>
<dbReference type="Pfam" id="PF01266">
    <property type="entry name" value="DAO"/>
    <property type="match status" value="1"/>
</dbReference>
<accession>A0ABN1DEP0</accession>
<evidence type="ECO:0000259" key="2">
    <source>
        <dbReference type="Pfam" id="PF01266"/>
    </source>
</evidence>
<protein>
    <recommendedName>
        <fullName evidence="2">FAD dependent oxidoreductase domain-containing protein</fullName>
    </recommendedName>
</protein>
<comment type="caution">
    <text evidence="3">The sequence shown here is derived from an EMBL/GenBank/DDBJ whole genome shotgun (WGS) entry which is preliminary data.</text>
</comment>
<keyword evidence="4" id="KW-1185">Reference proteome</keyword>
<sequence>MGKRVRAAGTMGFERDAVRFRQRRVEVIVAAARPYLRHADGDDRQEEWVGPRPMPPDGLPLIGPVPGHPQMLPATGHHMLAPATGRLVAGQLTGTADSNLSSAFAPVRSVRRYSWRVRATHGQ</sequence>
<name>A0ABN1DEP0_9ACTN</name>